<sequence length="213" mass="24247">MPKEDIVDDKGHPKEAEDEDNKVPPFDTRCTTKFTLDPSVISHIMGISDGGDIVDLHGDLNDVWRSKFRITNRGIKLPQLEEQLKSIKTTDDDFKITFYLYLLGTILAPTAGEYVDERYLNVLGDVQNIRDWQPTIVDKKSLPVVSWTSVNIKKCMKQLRQQGCYGTGKVLINDYVAPTASTENVHKAEHNSPNDDMLKLVLLEIQNFRKELQ</sequence>
<organism evidence="2 3">
    <name type="scientific">Acer yangbiense</name>
    <dbReference type="NCBI Taxonomy" id="1000413"/>
    <lineage>
        <taxon>Eukaryota</taxon>
        <taxon>Viridiplantae</taxon>
        <taxon>Streptophyta</taxon>
        <taxon>Embryophyta</taxon>
        <taxon>Tracheophyta</taxon>
        <taxon>Spermatophyta</taxon>
        <taxon>Magnoliopsida</taxon>
        <taxon>eudicotyledons</taxon>
        <taxon>Gunneridae</taxon>
        <taxon>Pentapetalae</taxon>
        <taxon>rosids</taxon>
        <taxon>malvids</taxon>
        <taxon>Sapindales</taxon>
        <taxon>Sapindaceae</taxon>
        <taxon>Hippocastanoideae</taxon>
        <taxon>Acereae</taxon>
        <taxon>Acer</taxon>
    </lineage>
</organism>
<evidence type="ECO:0000313" key="2">
    <source>
        <dbReference type="EMBL" id="TXG60853.1"/>
    </source>
</evidence>
<dbReference type="Proteomes" id="UP000323000">
    <property type="component" value="Chromosome 5"/>
</dbReference>
<keyword evidence="3" id="KW-1185">Reference proteome</keyword>
<accession>A0A5C7HUT4</accession>
<feature type="region of interest" description="Disordered" evidence="1">
    <location>
        <begin position="1"/>
        <end position="24"/>
    </location>
</feature>
<evidence type="ECO:0008006" key="4">
    <source>
        <dbReference type="Google" id="ProtNLM"/>
    </source>
</evidence>
<comment type="caution">
    <text evidence="2">The sequence shown here is derived from an EMBL/GenBank/DDBJ whole genome shotgun (WGS) entry which is preliminary data.</text>
</comment>
<dbReference type="AlphaFoldDB" id="A0A5C7HUT4"/>
<evidence type="ECO:0000256" key="1">
    <source>
        <dbReference type="SAM" id="MobiDB-lite"/>
    </source>
</evidence>
<protein>
    <recommendedName>
        <fullName evidence="4">Aminotransferase-like plant mobile domain-containing protein</fullName>
    </recommendedName>
</protein>
<evidence type="ECO:0000313" key="3">
    <source>
        <dbReference type="Proteomes" id="UP000323000"/>
    </source>
</evidence>
<reference evidence="3" key="1">
    <citation type="journal article" date="2019" name="Gigascience">
        <title>De novo genome assembly of the endangered Acer yangbiense, a plant species with extremely small populations endemic to Yunnan Province, China.</title>
        <authorList>
            <person name="Yang J."/>
            <person name="Wariss H.M."/>
            <person name="Tao L."/>
            <person name="Zhang R."/>
            <person name="Yun Q."/>
            <person name="Hollingsworth P."/>
            <person name="Dao Z."/>
            <person name="Luo G."/>
            <person name="Guo H."/>
            <person name="Ma Y."/>
            <person name="Sun W."/>
        </authorList>
    </citation>
    <scope>NUCLEOTIDE SEQUENCE [LARGE SCALE GENOMIC DNA]</scope>
    <source>
        <strain evidence="3">cv. Malutang</strain>
    </source>
</reference>
<gene>
    <name evidence="2" type="ORF">EZV62_012216</name>
</gene>
<feature type="compositionally biased region" description="Basic and acidic residues" evidence="1">
    <location>
        <begin position="1"/>
        <end position="15"/>
    </location>
</feature>
<proteinExistence type="predicted"/>
<dbReference type="OrthoDB" id="684301at2759"/>
<name>A0A5C7HUT4_9ROSI</name>
<dbReference type="EMBL" id="VAHF01000005">
    <property type="protein sequence ID" value="TXG60853.1"/>
    <property type="molecule type" value="Genomic_DNA"/>
</dbReference>